<feature type="domain" description="Outer membrane protein beta-barrel" evidence="1">
    <location>
        <begin position="19"/>
        <end position="190"/>
    </location>
</feature>
<sequence>MALFLFLAWAAVHATDGRAQRPTFREEWAAGVTGGINYSTVFFAPKVHQSPMQGFNGGVALRWITERNLGLQLEAGFRQLGWRERFDEQPQYRYIRRMNYLELPFLTHIYFGSERVRCFFNLGPQIGLLTGESTDENLNGATPNKTNDQHSMAIERRFAWGLCGGPGVELRTSVGYFQLEGRYYYSLGDFYSTRHGDAFSKASPQVFTLRLAYFMPFTLRRPLSK</sequence>
<gene>
    <name evidence="2" type="ORF">N425_08520</name>
</gene>
<evidence type="ECO:0000259" key="1">
    <source>
        <dbReference type="Pfam" id="PF13568"/>
    </source>
</evidence>
<name>W2C3A2_9BACT</name>
<dbReference type="Proteomes" id="UP000018837">
    <property type="component" value="Unassembled WGS sequence"/>
</dbReference>
<protein>
    <recommendedName>
        <fullName evidence="1">Outer membrane protein beta-barrel domain-containing protein</fullName>
    </recommendedName>
</protein>
<dbReference type="InterPro" id="IPR025665">
    <property type="entry name" value="Beta-barrel_OMP_2"/>
</dbReference>
<proteinExistence type="predicted"/>
<evidence type="ECO:0000313" key="3">
    <source>
        <dbReference type="Proteomes" id="UP000018837"/>
    </source>
</evidence>
<dbReference type="PATRIC" id="fig|1411148.3.peg.1329"/>
<reference evidence="2 3" key="1">
    <citation type="submission" date="2013-11" db="EMBL/GenBank/DDBJ databases">
        <title>Single cell genomics of uncultured Tannerella BU063 (oral taxon 286).</title>
        <authorList>
            <person name="Beall C.J."/>
            <person name="Campbell A.G."/>
            <person name="Griffen A.L."/>
            <person name="Podar M."/>
            <person name="Leys E.J."/>
        </authorList>
    </citation>
    <scope>NUCLEOTIDE SEQUENCE [LARGE SCALE GENOMIC DNA]</scope>
    <source>
        <strain evidence="2">Cell 2</strain>
    </source>
</reference>
<organism evidence="2 3">
    <name type="scientific">Tannerella sp. oral taxon BU063 isolate Cell 2</name>
    <dbReference type="NCBI Taxonomy" id="1411148"/>
    <lineage>
        <taxon>Bacteria</taxon>
        <taxon>Pseudomonadati</taxon>
        <taxon>Bacteroidota</taxon>
        <taxon>Bacteroidia</taxon>
        <taxon>Bacteroidales</taxon>
        <taxon>Tannerellaceae</taxon>
        <taxon>Tannerella</taxon>
    </lineage>
</organism>
<dbReference type="Pfam" id="PF13568">
    <property type="entry name" value="OMP_b-brl_2"/>
    <property type="match status" value="1"/>
</dbReference>
<comment type="caution">
    <text evidence="2">The sequence shown here is derived from an EMBL/GenBank/DDBJ whole genome shotgun (WGS) entry which is preliminary data.</text>
</comment>
<dbReference type="EMBL" id="AYUF01000468">
    <property type="protein sequence ID" value="ETK01669.1"/>
    <property type="molecule type" value="Genomic_DNA"/>
</dbReference>
<evidence type="ECO:0000313" key="2">
    <source>
        <dbReference type="EMBL" id="ETK01669.1"/>
    </source>
</evidence>
<dbReference type="AlphaFoldDB" id="W2C3A2"/>
<accession>W2C3A2</accession>